<dbReference type="AlphaFoldDB" id="A6J6Z6"/>
<evidence type="ECO:0000313" key="1">
    <source>
        <dbReference type="EMBL" id="EDL98146.1"/>
    </source>
</evidence>
<dbReference type="Proteomes" id="UP000234681">
    <property type="component" value="Chromosome 17"/>
</dbReference>
<dbReference type="EMBL" id="CH473977">
    <property type="protein sequence ID" value="EDL98146.1"/>
    <property type="molecule type" value="Genomic_DNA"/>
</dbReference>
<evidence type="ECO:0000313" key="2">
    <source>
        <dbReference type="Proteomes" id="UP000234681"/>
    </source>
</evidence>
<name>A6J6Z6_RAT</name>
<accession>A6J6Z6</accession>
<protein>
    <submittedName>
        <fullName evidence="1">RCG43919</fullName>
    </submittedName>
</protein>
<reference evidence="2" key="1">
    <citation type="submission" date="2005-09" db="EMBL/GenBank/DDBJ databases">
        <authorList>
            <person name="Mural R.J."/>
            <person name="Li P.W."/>
            <person name="Adams M.D."/>
            <person name="Amanatides P.G."/>
            <person name="Baden-Tillson H."/>
            <person name="Barnstead M."/>
            <person name="Chin S.H."/>
            <person name="Dew I."/>
            <person name="Evans C.A."/>
            <person name="Ferriera S."/>
            <person name="Flanigan M."/>
            <person name="Fosler C."/>
            <person name="Glodek A."/>
            <person name="Gu Z."/>
            <person name="Holt R.A."/>
            <person name="Jennings D."/>
            <person name="Kraft C.L."/>
            <person name="Lu F."/>
            <person name="Nguyen T."/>
            <person name="Nusskern D.R."/>
            <person name="Pfannkoch C.M."/>
            <person name="Sitter C."/>
            <person name="Sutton G.G."/>
            <person name="Venter J.C."/>
            <person name="Wang Z."/>
            <person name="Woodage T."/>
            <person name="Zheng X.H."/>
            <person name="Zhong F."/>
        </authorList>
    </citation>
    <scope>NUCLEOTIDE SEQUENCE [LARGE SCALE GENOMIC DNA]</scope>
    <source>
        <strain>BN</strain>
        <strain evidence="2">Sprague-Dawley</strain>
    </source>
</reference>
<proteinExistence type="predicted"/>
<organism evidence="1 2">
    <name type="scientific">Rattus norvegicus</name>
    <name type="common">Rat</name>
    <dbReference type="NCBI Taxonomy" id="10116"/>
    <lineage>
        <taxon>Eukaryota</taxon>
        <taxon>Metazoa</taxon>
        <taxon>Chordata</taxon>
        <taxon>Craniata</taxon>
        <taxon>Vertebrata</taxon>
        <taxon>Euteleostomi</taxon>
        <taxon>Mammalia</taxon>
        <taxon>Eutheria</taxon>
        <taxon>Euarchontoglires</taxon>
        <taxon>Glires</taxon>
        <taxon>Rodentia</taxon>
        <taxon>Myomorpha</taxon>
        <taxon>Muroidea</taxon>
        <taxon>Muridae</taxon>
        <taxon>Murinae</taxon>
        <taxon>Rattus</taxon>
    </lineage>
</organism>
<gene>
    <name evidence="1" type="ORF">rCG_43919</name>
</gene>
<sequence>MSFTYEQKGRLGSRTLFGVCRAPTGRLGSVSNMQGLSAIRYEMLDQFKHHGRSLWKILQIKGEEGGICKELGKLSAWVPCITQRKRQNMDRQLWLPGRLPVCHSGSIWWLTDSEKFVFLPQMMSFSKDDCSLQ</sequence>